<dbReference type="InterPro" id="IPR044665">
    <property type="entry name" value="E_coli_cyclophilin_A-like"/>
</dbReference>
<evidence type="ECO:0000259" key="5">
    <source>
        <dbReference type="PROSITE" id="PS50072"/>
    </source>
</evidence>
<dbReference type="PROSITE" id="PS50072">
    <property type="entry name" value="CSA_PPIASE_2"/>
    <property type="match status" value="1"/>
</dbReference>
<keyword evidence="3 4" id="KW-0413">Isomerase</keyword>
<dbReference type="PANTHER" id="PTHR43246">
    <property type="entry name" value="PEPTIDYL-PROLYL CIS-TRANS ISOMERASE CYP38, CHLOROPLASTIC"/>
    <property type="match status" value="1"/>
</dbReference>
<proteinExistence type="inferred from homology"/>
<sequence>MATDETTGSRVVLETSKGNIVIALDPDAAPLTTANFLQYVADGFYDGTIFHRVIKGFMIQGGGFTAEMGNKSTLAPIANEAHNGLKNRTGTIAMARTPNPHSATSQFFINTADNSFLDHTAKTQAGWGYCVFGQVVDGMEVVRAIESVSTTTRAGHRDVPLDPVIIERVAVVPADGEASKGGD</sequence>
<comment type="caution">
    <text evidence="6">The sequence shown here is derived from an EMBL/GenBank/DDBJ whole genome shotgun (WGS) entry which is preliminary data.</text>
</comment>
<gene>
    <name evidence="6" type="ORF">MRX98_15560</name>
</gene>
<dbReference type="GO" id="GO:0003755">
    <property type="term" value="F:peptidyl-prolyl cis-trans isomerase activity"/>
    <property type="evidence" value="ECO:0007669"/>
    <property type="project" value="UniProtKB-UniRule"/>
</dbReference>
<dbReference type="InterPro" id="IPR020892">
    <property type="entry name" value="Cyclophilin-type_PPIase_CS"/>
</dbReference>
<evidence type="ECO:0000256" key="1">
    <source>
        <dbReference type="ARBA" id="ARBA00007365"/>
    </source>
</evidence>
<dbReference type="InterPro" id="IPR029000">
    <property type="entry name" value="Cyclophilin-like_dom_sf"/>
</dbReference>
<comment type="similarity">
    <text evidence="1 4">Belongs to the cyclophilin-type PPIase family.</text>
</comment>
<dbReference type="Gene3D" id="2.40.100.10">
    <property type="entry name" value="Cyclophilin-like"/>
    <property type="match status" value="1"/>
</dbReference>
<dbReference type="EMBL" id="JALJRB010000019">
    <property type="protein sequence ID" value="MCJ8502000.1"/>
    <property type="molecule type" value="Genomic_DNA"/>
</dbReference>
<evidence type="ECO:0000256" key="2">
    <source>
        <dbReference type="ARBA" id="ARBA00023110"/>
    </source>
</evidence>
<keyword evidence="2 4" id="KW-0697">Rotamase</keyword>
<organism evidence="6 7">
    <name type="scientific">Desulfatitalea alkaliphila</name>
    <dbReference type="NCBI Taxonomy" id="2929485"/>
    <lineage>
        <taxon>Bacteria</taxon>
        <taxon>Pseudomonadati</taxon>
        <taxon>Thermodesulfobacteriota</taxon>
        <taxon>Desulfobacteria</taxon>
        <taxon>Desulfobacterales</taxon>
        <taxon>Desulfosarcinaceae</taxon>
        <taxon>Desulfatitalea</taxon>
    </lineage>
</organism>
<dbReference type="EC" id="5.2.1.8" evidence="4"/>
<evidence type="ECO:0000256" key="4">
    <source>
        <dbReference type="RuleBase" id="RU363019"/>
    </source>
</evidence>
<dbReference type="Pfam" id="PF00160">
    <property type="entry name" value="Pro_isomerase"/>
    <property type="match status" value="1"/>
</dbReference>
<dbReference type="AlphaFoldDB" id="A0AA41R6D8"/>
<name>A0AA41R6D8_9BACT</name>
<evidence type="ECO:0000256" key="3">
    <source>
        <dbReference type="ARBA" id="ARBA00023235"/>
    </source>
</evidence>
<reference evidence="6" key="1">
    <citation type="submission" date="2022-04" db="EMBL/GenBank/DDBJ databases">
        <title>Desulfatitalea alkaliphila sp. nov., a novel anaerobic sulfate-reducing bacterium isolated from terrestrial mud volcano, Taman Peninsula, Russia.</title>
        <authorList>
            <person name="Khomyakova M.A."/>
            <person name="Merkel A.Y."/>
            <person name="Slobodkin A.I."/>
        </authorList>
    </citation>
    <scope>NUCLEOTIDE SEQUENCE</scope>
    <source>
        <strain evidence="6">M08but</strain>
    </source>
</reference>
<dbReference type="PRINTS" id="PR00153">
    <property type="entry name" value="CSAPPISMRASE"/>
</dbReference>
<feature type="domain" description="PPIase cyclophilin-type" evidence="5">
    <location>
        <begin position="18"/>
        <end position="171"/>
    </location>
</feature>
<dbReference type="SUPFAM" id="SSF50891">
    <property type="entry name" value="Cyclophilin-like"/>
    <property type="match status" value="1"/>
</dbReference>
<dbReference type="PROSITE" id="PS00170">
    <property type="entry name" value="CSA_PPIASE_1"/>
    <property type="match status" value="1"/>
</dbReference>
<evidence type="ECO:0000313" key="7">
    <source>
        <dbReference type="Proteomes" id="UP001165427"/>
    </source>
</evidence>
<keyword evidence="7" id="KW-1185">Reference proteome</keyword>
<dbReference type="CDD" id="cd01920">
    <property type="entry name" value="cyclophilin_EcCYP_like"/>
    <property type="match status" value="1"/>
</dbReference>
<dbReference type="InterPro" id="IPR002130">
    <property type="entry name" value="Cyclophilin-type_PPIase_dom"/>
</dbReference>
<evidence type="ECO:0000313" key="6">
    <source>
        <dbReference type="EMBL" id="MCJ8502000.1"/>
    </source>
</evidence>
<accession>A0AA41R6D8</accession>
<comment type="function">
    <text evidence="4">PPIases accelerate the folding of proteins. It catalyzes the cis-trans isomerization of proline imidic peptide bonds in oligopeptides.</text>
</comment>
<comment type="catalytic activity">
    <reaction evidence="4">
        <text>[protein]-peptidylproline (omega=180) = [protein]-peptidylproline (omega=0)</text>
        <dbReference type="Rhea" id="RHEA:16237"/>
        <dbReference type="Rhea" id="RHEA-COMP:10747"/>
        <dbReference type="Rhea" id="RHEA-COMP:10748"/>
        <dbReference type="ChEBI" id="CHEBI:83833"/>
        <dbReference type="ChEBI" id="CHEBI:83834"/>
        <dbReference type="EC" id="5.2.1.8"/>
    </reaction>
</comment>
<dbReference type="GO" id="GO:0006457">
    <property type="term" value="P:protein folding"/>
    <property type="evidence" value="ECO:0007669"/>
    <property type="project" value="InterPro"/>
</dbReference>
<dbReference type="Proteomes" id="UP001165427">
    <property type="component" value="Unassembled WGS sequence"/>
</dbReference>
<protein>
    <recommendedName>
        <fullName evidence="4">Peptidyl-prolyl cis-trans isomerase</fullName>
        <shortName evidence="4">PPIase</shortName>
        <ecNumber evidence="4">5.2.1.8</ecNumber>
    </recommendedName>
</protein>